<evidence type="ECO:0000313" key="4">
    <source>
        <dbReference type="EMBL" id="OHV04985.1"/>
    </source>
</evidence>
<dbReference type="PANTHER" id="PTHR48081">
    <property type="entry name" value="AB HYDROLASE SUPERFAMILY PROTEIN C4A8.06C"/>
    <property type="match status" value="1"/>
</dbReference>
<evidence type="ECO:0000256" key="1">
    <source>
        <dbReference type="ARBA" id="ARBA00010515"/>
    </source>
</evidence>
<dbReference type="PROSITE" id="PS01173">
    <property type="entry name" value="LIPASE_GDXG_HIS"/>
    <property type="match status" value="1"/>
</dbReference>
<dbReference type="SUPFAM" id="SSF53474">
    <property type="entry name" value="alpha/beta-Hydrolases"/>
    <property type="match status" value="1"/>
</dbReference>
<reference evidence="4 5" key="1">
    <citation type="submission" date="2016-10" db="EMBL/GenBank/DDBJ databases">
        <title>Genome sequence of Mycobacterium talmonii.</title>
        <authorList>
            <person name="Greninger A.L."/>
            <person name="Elliott B."/>
            <person name="Vasireddy S."/>
            <person name="Vasireddy R."/>
        </authorList>
    </citation>
    <scope>NUCLEOTIDE SEQUENCE [LARGE SCALE GENOMIC DNA]</scope>
    <source>
        <strain evidence="5">NE-TNMC-100812</strain>
    </source>
</reference>
<organism evidence="4 5">
    <name type="scientific">Mycobacterium talmoniae</name>
    <dbReference type="NCBI Taxonomy" id="1858794"/>
    <lineage>
        <taxon>Bacteria</taxon>
        <taxon>Bacillati</taxon>
        <taxon>Actinomycetota</taxon>
        <taxon>Actinomycetes</taxon>
        <taxon>Mycobacteriales</taxon>
        <taxon>Mycobacteriaceae</taxon>
        <taxon>Mycobacterium</taxon>
    </lineage>
</organism>
<accession>A0A1S1NM42</accession>
<evidence type="ECO:0000259" key="3">
    <source>
        <dbReference type="Pfam" id="PF07859"/>
    </source>
</evidence>
<dbReference type="Gene3D" id="3.40.50.1820">
    <property type="entry name" value="alpha/beta hydrolase"/>
    <property type="match status" value="1"/>
</dbReference>
<dbReference type="Pfam" id="PF07859">
    <property type="entry name" value="Abhydrolase_3"/>
    <property type="match status" value="1"/>
</dbReference>
<dbReference type="InterPro" id="IPR029058">
    <property type="entry name" value="AB_hydrolase_fold"/>
</dbReference>
<keyword evidence="5" id="KW-1185">Reference proteome</keyword>
<dbReference type="InterPro" id="IPR013094">
    <property type="entry name" value="AB_hydrolase_3"/>
</dbReference>
<dbReference type="GO" id="GO:0004806">
    <property type="term" value="F:triacylglycerol lipase activity"/>
    <property type="evidence" value="ECO:0007669"/>
    <property type="project" value="TreeGrafter"/>
</dbReference>
<proteinExistence type="inferred from homology"/>
<keyword evidence="2" id="KW-0378">Hydrolase</keyword>
<dbReference type="AlphaFoldDB" id="A0A1S1NM42"/>
<sequence length="348" mass="36778">MGGTAMALPTGAWPTTRSSIRARISYAAATCMLPPLMRRIIAADKDVPFSVRSATVGRRINTLARLQRRRPFPGLSVTRHAVADGVTVETLQIADCSARLRDGAILYFHGGGFFMGSLDSHLHVAATLARRAHRPVVHVDYRQHPDCTIAESIDDCVTAYRWLLAQGAGPVVCVGDSAGGFLAFATALRAAAEGLPAPAGVVGISPLLELDGAARTAHANASRDPFVGAAVVASIIDCVGPPPSLNDELSPLNGPLETLPPVLIVAAESELLRCDAERMYAALTAIGRPATLKIWPNQLHAFPALLPFLPESKAAFATIVRFIRACLDEPDHADNTAAGEPMRGEHGV</sequence>
<evidence type="ECO:0000256" key="2">
    <source>
        <dbReference type="ARBA" id="ARBA00022801"/>
    </source>
</evidence>
<dbReference type="PANTHER" id="PTHR48081:SF30">
    <property type="entry name" value="ACETYL-HYDROLASE LIPR-RELATED"/>
    <property type="match status" value="1"/>
</dbReference>
<dbReference type="EMBL" id="MLQM01000026">
    <property type="protein sequence ID" value="OHV04985.1"/>
    <property type="molecule type" value="Genomic_DNA"/>
</dbReference>
<gene>
    <name evidence="4" type="ORF">BKN37_07630</name>
</gene>
<dbReference type="Proteomes" id="UP000179734">
    <property type="component" value="Unassembled WGS sequence"/>
</dbReference>
<dbReference type="InterPro" id="IPR002168">
    <property type="entry name" value="Lipase_GDXG_HIS_AS"/>
</dbReference>
<protein>
    <recommendedName>
        <fullName evidence="3">Alpha/beta hydrolase fold-3 domain-containing protein</fullName>
    </recommendedName>
</protein>
<name>A0A1S1NM42_9MYCO</name>
<comment type="caution">
    <text evidence="4">The sequence shown here is derived from an EMBL/GenBank/DDBJ whole genome shotgun (WGS) entry which is preliminary data.</text>
</comment>
<dbReference type="InterPro" id="IPR050300">
    <property type="entry name" value="GDXG_lipolytic_enzyme"/>
</dbReference>
<evidence type="ECO:0000313" key="5">
    <source>
        <dbReference type="Proteomes" id="UP000179734"/>
    </source>
</evidence>
<comment type="similarity">
    <text evidence="1">Belongs to the 'GDXG' lipolytic enzyme family.</text>
</comment>
<feature type="domain" description="Alpha/beta hydrolase fold-3" evidence="3">
    <location>
        <begin position="105"/>
        <end position="302"/>
    </location>
</feature>